<dbReference type="STRING" id="1125725.HMPREF1325_0907"/>
<sequence>MAEIVLKTKGTFYKYIHYTHVSFIFPVEKIYRSIVVDFSYAPLFLEEQNPDLAGMMREALATQIYRNDEPYVSNVIQKAIPIKNQISIAIKGPDGWRGEHHFFPGEQRIRLGKDCTTDGFIGKQNTIGMYELILHVFAVYTDSCDYVLTVTGEN</sequence>
<keyword evidence="4" id="KW-1185">Reference proteome</keyword>
<reference evidence="3 4" key="1">
    <citation type="submission" date="2013-08" db="EMBL/GenBank/DDBJ databases">
        <authorList>
            <person name="Durkin A.S."/>
            <person name="Haft D.R."/>
            <person name="McCorrison J."/>
            <person name="Torralba M."/>
            <person name="Gillis M."/>
            <person name="Haft D.H."/>
            <person name="Methe B."/>
            <person name="Sutton G."/>
            <person name="Nelson K.E."/>
        </authorList>
    </citation>
    <scope>NUCLEOTIDE SEQUENCE [LARGE SCALE GENOMIC DNA]</scope>
    <source>
        <strain evidence="2 4">ATCC 35536</strain>
        <strain evidence="1 3">VPI DR56BR1116</strain>
    </source>
</reference>
<evidence type="ECO:0000313" key="2">
    <source>
        <dbReference type="EMBL" id="ERJ98915.1"/>
    </source>
</evidence>
<proteinExistence type="predicted"/>
<accession>U1GMZ8</accession>
<dbReference type="AlphaFoldDB" id="U1GMZ8"/>
<protein>
    <submittedName>
        <fullName evidence="1">Uncharacterized protein</fullName>
    </submittedName>
</protein>
<name>U1GMZ8_TRESO</name>
<dbReference type="Proteomes" id="UP000016646">
    <property type="component" value="Unassembled WGS sequence"/>
</dbReference>
<evidence type="ECO:0000313" key="4">
    <source>
        <dbReference type="Proteomes" id="UP000016646"/>
    </source>
</evidence>
<organism evidence="1 3">
    <name type="scientific">Treponema socranskii subsp. socranskii VPI DR56BR1116 = ATCC 35536</name>
    <dbReference type="NCBI Taxonomy" id="1125725"/>
    <lineage>
        <taxon>Bacteria</taxon>
        <taxon>Pseudomonadati</taxon>
        <taxon>Spirochaetota</taxon>
        <taxon>Spirochaetia</taxon>
        <taxon>Spirochaetales</taxon>
        <taxon>Treponemataceae</taxon>
        <taxon>Treponema</taxon>
    </lineage>
</organism>
<evidence type="ECO:0000313" key="1">
    <source>
        <dbReference type="EMBL" id="ERF59415.1"/>
    </source>
</evidence>
<dbReference type="PATRIC" id="fig|1125725.3.peg.2659"/>
<comment type="caution">
    <text evidence="1">The sequence shown here is derived from an EMBL/GenBank/DDBJ whole genome shotgun (WGS) entry which is preliminary data.</text>
</comment>
<gene>
    <name evidence="2" type="ORF">HMPREF0860_1892</name>
    <name evidence="1" type="ORF">HMPREF1325_0907</name>
</gene>
<dbReference type="Proteomes" id="UP000016412">
    <property type="component" value="Unassembled WGS sequence"/>
</dbReference>
<evidence type="ECO:0000313" key="3">
    <source>
        <dbReference type="Proteomes" id="UP000016412"/>
    </source>
</evidence>
<dbReference type="EMBL" id="AVQI01000079">
    <property type="protein sequence ID" value="ERJ98915.1"/>
    <property type="molecule type" value="Genomic_DNA"/>
</dbReference>
<dbReference type="EMBL" id="AUZJ01000071">
    <property type="protein sequence ID" value="ERF59415.1"/>
    <property type="molecule type" value="Genomic_DNA"/>
</dbReference>